<protein>
    <submittedName>
        <fullName evidence="1">ABC superfamily ATP binding cassette transporter, binding protein</fullName>
    </submittedName>
</protein>
<accession>F0IPI4</accession>
<evidence type="ECO:0000313" key="2">
    <source>
        <dbReference type="Proteomes" id="UP000003530"/>
    </source>
</evidence>
<gene>
    <name evidence="1" type="ORF">HMPREF9383_1910</name>
</gene>
<evidence type="ECO:0000313" key="1">
    <source>
        <dbReference type="EMBL" id="EGD35474.1"/>
    </source>
</evidence>
<dbReference type="AlphaFoldDB" id="F0IPI4"/>
<dbReference type="HOGENOM" id="CLU_174563_0_0_9"/>
<organism evidence="1 2">
    <name type="scientific">Streptococcus sanguinis SK150</name>
    <dbReference type="NCBI Taxonomy" id="888811"/>
    <lineage>
        <taxon>Bacteria</taxon>
        <taxon>Bacillati</taxon>
        <taxon>Bacillota</taxon>
        <taxon>Bacilli</taxon>
        <taxon>Lactobacillales</taxon>
        <taxon>Streptococcaceae</taxon>
        <taxon>Streptococcus</taxon>
    </lineage>
</organism>
<dbReference type="PATRIC" id="fig|888811.3.peg.1873"/>
<sequence>MTLGQENISMLETVLKAIDDLLSIIDRYKIKNVHPQVEDLKYLKKSLNTNDELSTREKFTLYQELFPPRGGLSDIHYWHNDFGTRKTVNEVISDSTKTIADYLLEQ</sequence>
<proteinExistence type="predicted"/>
<dbReference type="Proteomes" id="UP000003530">
    <property type="component" value="Unassembled WGS sequence"/>
</dbReference>
<reference evidence="1 2" key="1">
    <citation type="submission" date="2011-02" db="EMBL/GenBank/DDBJ databases">
        <authorList>
            <person name="Muzny D."/>
            <person name="Qin X."/>
            <person name="Deng J."/>
            <person name="Jiang H."/>
            <person name="Liu Y."/>
            <person name="Qu J."/>
            <person name="Song X.-Z."/>
            <person name="Zhang L."/>
            <person name="Thornton R."/>
            <person name="Coyle M."/>
            <person name="Francisco L."/>
            <person name="Jackson L."/>
            <person name="Javaid M."/>
            <person name="Korchina V."/>
            <person name="Kovar C."/>
            <person name="Mata R."/>
            <person name="Mathew T."/>
            <person name="Ngo R."/>
            <person name="Nguyen L."/>
            <person name="Nguyen N."/>
            <person name="Okwuonu G."/>
            <person name="Ongeri F."/>
            <person name="Pham C."/>
            <person name="Simmons D."/>
            <person name="Wilczek-Boney K."/>
            <person name="Hale W."/>
            <person name="Jakkamsetti A."/>
            <person name="Pham P."/>
            <person name="Ruth R."/>
            <person name="San Lucas F."/>
            <person name="Warren J."/>
            <person name="Zhang J."/>
            <person name="Zhao Z."/>
            <person name="Zhou C."/>
            <person name="Zhu D."/>
            <person name="Lee S."/>
            <person name="Bess C."/>
            <person name="Blankenburg K."/>
            <person name="Forbes L."/>
            <person name="Fu Q."/>
            <person name="Gubbala S."/>
            <person name="Hirani K."/>
            <person name="Jayaseelan J.C."/>
            <person name="Lara F."/>
            <person name="Munidasa M."/>
            <person name="Palculict T."/>
            <person name="Patil S."/>
            <person name="Pu L.-L."/>
            <person name="Saada N."/>
            <person name="Tang L."/>
            <person name="Weissenberger G."/>
            <person name="Zhu Y."/>
            <person name="Hemphill L."/>
            <person name="Shang Y."/>
            <person name="Youmans B."/>
            <person name="Ayvaz T."/>
            <person name="Ross M."/>
            <person name="Santibanez J."/>
            <person name="Aqrawi P."/>
            <person name="Gross S."/>
            <person name="Joshi V."/>
            <person name="Fowler G."/>
            <person name="Nazareth L."/>
            <person name="Reid J."/>
            <person name="Worley K."/>
            <person name="Petrosino J."/>
            <person name="Highlander S."/>
            <person name="Gibbs R."/>
        </authorList>
    </citation>
    <scope>NUCLEOTIDE SEQUENCE [LARGE SCALE GENOMIC DNA]</scope>
    <source>
        <strain evidence="1 2">SK150</strain>
    </source>
</reference>
<comment type="caution">
    <text evidence="1">The sequence shown here is derived from an EMBL/GenBank/DDBJ whole genome shotgun (WGS) entry which is preliminary data.</text>
</comment>
<dbReference type="EMBL" id="AEXY01000023">
    <property type="protein sequence ID" value="EGD35474.1"/>
    <property type="molecule type" value="Genomic_DNA"/>
</dbReference>
<name>F0IPI4_STRSA</name>